<evidence type="ECO:0000256" key="5">
    <source>
        <dbReference type="ARBA" id="ARBA00022989"/>
    </source>
</evidence>
<keyword evidence="10" id="KW-0175">Coiled coil</keyword>
<proteinExistence type="inferred from homology"/>
<protein>
    <submittedName>
        <fullName evidence="14">Methyl-accepting chemotaxis sensory transducer with Cache sensor</fullName>
    </submittedName>
</protein>
<comment type="subcellular location">
    <subcellularLocation>
        <location evidence="1">Cell membrane</location>
        <topology evidence="1">Multi-pass membrane protein</topology>
    </subcellularLocation>
</comment>
<evidence type="ECO:0000256" key="4">
    <source>
        <dbReference type="ARBA" id="ARBA00022692"/>
    </source>
</evidence>
<keyword evidence="2" id="KW-1003">Cell membrane</keyword>
<evidence type="ECO:0000256" key="10">
    <source>
        <dbReference type="SAM" id="Coils"/>
    </source>
</evidence>
<feature type="domain" description="Methyl-accepting transducer" evidence="12">
    <location>
        <begin position="345"/>
        <end position="585"/>
    </location>
</feature>
<dbReference type="PANTHER" id="PTHR32089:SF114">
    <property type="entry name" value="METHYL-ACCEPTING CHEMOTAXIS PROTEIN MCPB"/>
    <property type="match status" value="1"/>
</dbReference>
<feature type="coiled-coil region" evidence="10">
    <location>
        <begin position="314"/>
        <end position="341"/>
    </location>
</feature>
<feature type="transmembrane region" description="Helical" evidence="11">
    <location>
        <begin position="249"/>
        <end position="272"/>
    </location>
</feature>
<keyword evidence="15" id="KW-1185">Reference proteome</keyword>
<dbReference type="CDD" id="cd18773">
    <property type="entry name" value="PDC1_HK_sensor"/>
    <property type="match status" value="1"/>
</dbReference>
<comment type="similarity">
    <text evidence="8">Belongs to the methyl-accepting chemotaxis (MCP) protein family.</text>
</comment>
<dbReference type="InterPro" id="IPR033479">
    <property type="entry name" value="dCache_1"/>
</dbReference>
<dbReference type="GO" id="GO:0005886">
    <property type="term" value="C:plasma membrane"/>
    <property type="evidence" value="ECO:0007669"/>
    <property type="project" value="UniProtKB-SubCell"/>
</dbReference>
<dbReference type="RefSeq" id="WP_073248245.1">
    <property type="nucleotide sequence ID" value="NZ_FQVG01000015.1"/>
</dbReference>
<keyword evidence="5 11" id="KW-1133">Transmembrane helix</keyword>
<dbReference type="SUPFAM" id="SSF58104">
    <property type="entry name" value="Methyl-accepting chemotaxis protein (MCP) signaling domain"/>
    <property type="match status" value="1"/>
</dbReference>
<evidence type="ECO:0000259" key="12">
    <source>
        <dbReference type="PROSITE" id="PS50111"/>
    </source>
</evidence>
<evidence type="ECO:0000259" key="13">
    <source>
        <dbReference type="PROSITE" id="PS50885"/>
    </source>
</evidence>
<dbReference type="Gene3D" id="3.30.450.20">
    <property type="entry name" value="PAS domain"/>
    <property type="match status" value="1"/>
</dbReference>
<evidence type="ECO:0000313" key="14">
    <source>
        <dbReference type="EMBL" id="SHE76756.1"/>
    </source>
</evidence>
<keyword evidence="3" id="KW-0145">Chemotaxis</keyword>
<gene>
    <name evidence="14" type="ORF">SAMN02746091_01080</name>
</gene>
<dbReference type="PROSITE" id="PS50111">
    <property type="entry name" value="CHEMOTAXIS_TRANSDUC_2"/>
    <property type="match status" value="1"/>
</dbReference>
<dbReference type="InterPro" id="IPR004089">
    <property type="entry name" value="MCPsignal_dom"/>
</dbReference>
<dbReference type="PROSITE" id="PS50885">
    <property type="entry name" value="HAMP"/>
    <property type="match status" value="1"/>
</dbReference>
<accession>A0A1M4W6A7</accession>
<dbReference type="Pfam" id="PF02743">
    <property type="entry name" value="dCache_1"/>
    <property type="match status" value="1"/>
</dbReference>
<keyword evidence="4 11" id="KW-0812">Transmembrane</keyword>
<evidence type="ECO:0000256" key="3">
    <source>
        <dbReference type="ARBA" id="ARBA00022500"/>
    </source>
</evidence>
<dbReference type="Pfam" id="PF00015">
    <property type="entry name" value="MCPsignal"/>
    <property type="match status" value="1"/>
</dbReference>
<dbReference type="Proteomes" id="UP000184423">
    <property type="component" value="Unassembled WGS sequence"/>
</dbReference>
<evidence type="ECO:0000256" key="11">
    <source>
        <dbReference type="SAM" id="Phobius"/>
    </source>
</evidence>
<dbReference type="GO" id="GO:0006935">
    <property type="term" value="P:chemotaxis"/>
    <property type="evidence" value="ECO:0007669"/>
    <property type="project" value="UniProtKB-KW"/>
</dbReference>
<evidence type="ECO:0000256" key="2">
    <source>
        <dbReference type="ARBA" id="ARBA00022475"/>
    </source>
</evidence>
<evidence type="ECO:0000256" key="8">
    <source>
        <dbReference type="ARBA" id="ARBA00029447"/>
    </source>
</evidence>
<keyword evidence="7 9" id="KW-0807">Transducer</keyword>
<dbReference type="Gene3D" id="1.10.287.950">
    <property type="entry name" value="Methyl-accepting chemotaxis protein"/>
    <property type="match status" value="1"/>
</dbReference>
<dbReference type="CDD" id="cd06225">
    <property type="entry name" value="HAMP"/>
    <property type="match status" value="1"/>
</dbReference>
<evidence type="ECO:0000256" key="7">
    <source>
        <dbReference type="ARBA" id="ARBA00023224"/>
    </source>
</evidence>
<dbReference type="GO" id="GO:0007165">
    <property type="term" value="P:signal transduction"/>
    <property type="evidence" value="ECO:0007669"/>
    <property type="project" value="UniProtKB-KW"/>
</dbReference>
<dbReference type="AlphaFoldDB" id="A0A1M4W6A7"/>
<dbReference type="Pfam" id="PF00672">
    <property type="entry name" value="HAMP"/>
    <property type="match status" value="1"/>
</dbReference>
<organism evidence="14 15">
    <name type="scientific">Caloramator proteoclasticus DSM 10124</name>
    <dbReference type="NCBI Taxonomy" id="1121262"/>
    <lineage>
        <taxon>Bacteria</taxon>
        <taxon>Bacillati</taxon>
        <taxon>Bacillota</taxon>
        <taxon>Clostridia</taxon>
        <taxon>Eubacteriales</taxon>
        <taxon>Clostridiaceae</taxon>
        <taxon>Caloramator</taxon>
    </lineage>
</organism>
<dbReference type="PANTHER" id="PTHR32089">
    <property type="entry name" value="METHYL-ACCEPTING CHEMOTAXIS PROTEIN MCPB"/>
    <property type="match status" value="1"/>
</dbReference>
<sequence length="631" mass="71869">MIKTIEKNYTSSIEQTSERLNNLINEKLSSFEGILTLVAENKNIKTHLYDLNQEVLSDEFKKVMSSNINIRNVFISNKNGNTYFYPNNSLNINVNSSTEIYNKTINNFNNPYWSNTIKEKGNNKTSIILSKTIYDNENNIAGIVGFTISLTDFLKSFEGFITENSGQVFLLDTNGKIITTRQSQYINKDINQYINNKNIIKEILSGKKSLKQTDFDSNSSFIFYQNNFKSNWKIVAQINKKDIYSKSIFMFYIMTVVFIIFIGISIFIGYLFSNRINRKLKKLARYMENIGKGDLTIDVIIDSKDEFGELSGYLNKMLYNMKQLIEQIQNASDTLMNSSQDLNKDAVSLLQGSDIVEIAMKEISAGTENQKKEITNSIEIAKAFVEDAKILDEKRCELIEESYNIENSNKTALDSISNLKEKNQHTIKSMQDIEEQIELLVEHIKNINSVITVINQISSQTNLLALNASIEAARAGEAGRSFAVVANEIRKLSEETNLSTNNIKKIIEDIQKLTNSTIEYTKTIKENILKQSDAVKVTENSFEYLNNTVERMLYSLNSMYDTINEITGKSSSLENSIKNTLSVSEQFLETSEASSLHVLNQIEEIKNIKLQADNLIHLSENLNSTVNKFRV</sequence>
<name>A0A1M4W6A7_9CLOT</name>
<evidence type="ECO:0000256" key="9">
    <source>
        <dbReference type="PROSITE-ProRule" id="PRU00284"/>
    </source>
</evidence>
<reference evidence="15" key="1">
    <citation type="submission" date="2016-11" db="EMBL/GenBank/DDBJ databases">
        <authorList>
            <person name="Varghese N."/>
            <person name="Submissions S."/>
        </authorList>
    </citation>
    <scope>NUCLEOTIDE SEQUENCE [LARGE SCALE GENOMIC DNA]</scope>
    <source>
        <strain evidence="15">DSM 10124</strain>
    </source>
</reference>
<dbReference type="EMBL" id="FQVG01000015">
    <property type="protein sequence ID" value="SHE76756.1"/>
    <property type="molecule type" value="Genomic_DNA"/>
</dbReference>
<keyword evidence="6 11" id="KW-0472">Membrane</keyword>
<feature type="domain" description="HAMP" evidence="13">
    <location>
        <begin position="274"/>
        <end position="326"/>
    </location>
</feature>
<feature type="coiled-coil region" evidence="10">
    <location>
        <begin position="416"/>
        <end position="450"/>
    </location>
</feature>
<dbReference type="SMART" id="SM00283">
    <property type="entry name" value="MA"/>
    <property type="match status" value="1"/>
</dbReference>
<evidence type="ECO:0000256" key="6">
    <source>
        <dbReference type="ARBA" id="ARBA00023136"/>
    </source>
</evidence>
<dbReference type="SMART" id="SM00304">
    <property type="entry name" value="HAMP"/>
    <property type="match status" value="1"/>
</dbReference>
<evidence type="ECO:0000313" key="15">
    <source>
        <dbReference type="Proteomes" id="UP000184423"/>
    </source>
</evidence>
<dbReference type="InterPro" id="IPR003660">
    <property type="entry name" value="HAMP_dom"/>
</dbReference>
<evidence type="ECO:0000256" key="1">
    <source>
        <dbReference type="ARBA" id="ARBA00004651"/>
    </source>
</evidence>